<evidence type="ECO:0000256" key="3">
    <source>
        <dbReference type="ARBA" id="ARBA00022605"/>
    </source>
</evidence>
<accession>S0F3K9</accession>
<dbReference type="Pfam" id="PF00117">
    <property type="entry name" value="GATase"/>
    <property type="match status" value="1"/>
</dbReference>
<keyword evidence="7 11" id="KW-0456">Lyase</keyword>
<evidence type="ECO:0000256" key="8">
    <source>
        <dbReference type="ARBA" id="ARBA00025299"/>
    </source>
</evidence>
<dbReference type="EC" id="4.3.2.10" evidence="11"/>
<evidence type="ECO:0000256" key="11">
    <source>
        <dbReference type="HAMAP-Rule" id="MF_00278"/>
    </source>
</evidence>
<dbReference type="InterPro" id="IPR017926">
    <property type="entry name" value="GATASE"/>
</dbReference>
<evidence type="ECO:0000313" key="14">
    <source>
        <dbReference type="EMBL" id="CDF66400.1"/>
    </source>
</evidence>
<feature type="active site" evidence="11 12">
    <location>
        <position position="188"/>
    </location>
</feature>
<evidence type="ECO:0000259" key="13">
    <source>
        <dbReference type="Pfam" id="PF00117"/>
    </source>
</evidence>
<evidence type="ECO:0000256" key="9">
    <source>
        <dbReference type="ARBA" id="ARBA00047838"/>
    </source>
</evidence>
<name>S0F3K9_9GAMM</name>
<feature type="domain" description="Glutamine amidotransferase" evidence="13">
    <location>
        <begin position="4"/>
        <end position="191"/>
    </location>
</feature>
<dbReference type="NCBIfam" id="TIGR01855">
    <property type="entry name" value="IMP_synth_hisH"/>
    <property type="match status" value="1"/>
</dbReference>
<keyword evidence="14" id="KW-0808">Transferase</keyword>
<evidence type="ECO:0000256" key="10">
    <source>
        <dbReference type="ARBA" id="ARBA00049534"/>
    </source>
</evidence>
<reference evidence="14" key="2">
    <citation type="submission" date="2013-06" db="EMBL/GenBank/DDBJ databases">
        <authorList>
            <person name="Skurnik M."/>
        </authorList>
    </citation>
    <scope>NUCLEOTIDE SEQUENCE</scope>
    <source>
        <strain evidence="14">R708</strain>
    </source>
</reference>
<keyword evidence="5 11" id="KW-0315">Glutamine amidotransferase</keyword>
<dbReference type="HAMAP" id="MF_00278">
    <property type="entry name" value="HisH"/>
    <property type="match status" value="1"/>
</dbReference>
<keyword evidence="3 11" id="KW-0028">Amino-acid biosynthesis</keyword>
<gene>
    <name evidence="14" type="primary">wbuY</name>
    <name evidence="11" type="synonym">hisH</name>
</gene>
<organism evidence="14">
    <name type="scientific">Yersinia similis</name>
    <dbReference type="NCBI Taxonomy" id="367190"/>
    <lineage>
        <taxon>Bacteria</taxon>
        <taxon>Pseudomonadati</taxon>
        <taxon>Pseudomonadota</taxon>
        <taxon>Gammaproteobacteria</taxon>
        <taxon>Enterobacterales</taxon>
        <taxon>Yersiniaceae</taxon>
        <taxon>Yersinia</taxon>
    </lineage>
</organism>
<dbReference type="EC" id="3.5.1.2" evidence="11"/>
<dbReference type="PROSITE" id="PS51273">
    <property type="entry name" value="GATASE_TYPE_1"/>
    <property type="match status" value="1"/>
</dbReference>
<dbReference type="EMBL" id="AJ539157">
    <property type="protein sequence ID" value="CDF66400.1"/>
    <property type="molecule type" value="Genomic_DNA"/>
</dbReference>
<reference evidence="14" key="1">
    <citation type="journal article" date="2003" name="J. Clin. Microbiol.">
        <title>Use of O-antigen gene cluster-specific PCRs for the identification and O-genotyping of Yersinia pseudotuberculosis and Yersinia pestis.</title>
        <authorList>
            <person name="Bogdanovich T."/>
            <person name="Carniel E."/>
            <person name="Fukushima H."/>
            <person name="Skurnik M."/>
        </authorList>
    </citation>
    <scope>NUCLEOTIDE SEQUENCE</scope>
    <source>
        <strain evidence="14">R708</strain>
    </source>
</reference>
<keyword evidence="11" id="KW-0963">Cytoplasm</keyword>
<comment type="pathway">
    <text evidence="1 11">Amino-acid biosynthesis; L-histidine biosynthesis; L-histidine from 5-phospho-alpha-D-ribose 1-diphosphate: step 5/9.</text>
</comment>
<evidence type="ECO:0000256" key="5">
    <source>
        <dbReference type="ARBA" id="ARBA00022962"/>
    </source>
</evidence>
<evidence type="ECO:0000256" key="2">
    <source>
        <dbReference type="ARBA" id="ARBA00011152"/>
    </source>
</evidence>
<sequence>MIHLIDYGVGNIEAFLNCFKKLGINATRASTPENLKDATHLILPGVGSFDHAMKLFNDSGLRETVENLVLIKKIPVLGICVGMQMLATFSEEGYLSGLNWVPGTVKSFSSNPESQYLPMPHMGWNDITIRHEHSLLNKIGLEPKFYFLHSYYFDCDNKEYVIASAKYGFDFDCVVANENIYGIQCHPEKSHLYGSLFLKNFSEI</sequence>
<comment type="catalytic activity">
    <reaction evidence="10 11">
        <text>L-glutamine + H2O = L-glutamate + NH4(+)</text>
        <dbReference type="Rhea" id="RHEA:15889"/>
        <dbReference type="ChEBI" id="CHEBI:15377"/>
        <dbReference type="ChEBI" id="CHEBI:28938"/>
        <dbReference type="ChEBI" id="CHEBI:29985"/>
        <dbReference type="ChEBI" id="CHEBI:58359"/>
        <dbReference type="EC" id="3.5.1.2"/>
    </reaction>
</comment>
<feature type="active site" description="Nucleophile" evidence="11 12">
    <location>
        <position position="80"/>
    </location>
</feature>
<comment type="catalytic activity">
    <reaction evidence="9 11">
        <text>5-[(5-phospho-1-deoxy-D-ribulos-1-ylimino)methylamino]-1-(5-phospho-beta-D-ribosyl)imidazole-4-carboxamide + L-glutamine = D-erythro-1-(imidazol-4-yl)glycerol 3-phosphate + 5-amino-1-(5-phospho-beta-D-ribosyl)imidazole-4-carboxamide + L-glutamate + H(+)</text>
        <dbReference type="Rhea" id="RHEA:24793"/>
        <dbReference type="ChEBI" id="CHEBI:15378"/>
        <dbReference type="ChEBI" id="CHEBI:29985"/>
        <dbReference type="ChEBI" id="CHEBI:58278"/>
        <dbReference type="ChEBI" id="CHEBI:58359"/>
        <dbReference type="ChEBI" id="CHEBI:58475"/>
        <dbReference type="ChEBI" id="CHEBI:58525"/>
        <dbReference type="EC" id="4.3.2.10"/>
    </reaction>
</comment>
<dbReference type="GO" id="GO:0000105">
    <property type="term" value="P:L-histidine biosynthetic process"/>
    <property type="evidence" value="ECO:0007669"/>
    <property type="project" value="UniProtKB-UniRule"/>
</dbReference>
<dbReference type="Gene3D" id="3.40.50.880">
    <property type="match status" value="1"/>
</dbReference>
<feature type="active site" evidence="11 12">
    <location>
        <position position="186"/>
    </location>
</feature>
<evidence type="ECO:0000256" key="12">
    <source>
        <dbReference type="PIRSR" id="PIRSR000495-1"/>
    </source>
</evidence>
<dbReference type="GO" id="GO:0005737">
    <property type="term" value="C:cytoplasm"/>
    <property type="evidence" value="ECO:0007669"/>
    <property type="project" value="UniProtKB-SubCell"/>
</dbReference>
<dbReference type="AlphaFoldDB" id="S0F3K9"/>
<comment type="function">
    <text evidence="8 11">IGPS catalyzes the conversion of PRFAR and glutamine to IGP, AICAR and glutamate. The HisH subunit catalyzes the hydrolysis of glutamine to glutamate and ammonia as part of the synthesis of IGP and AICAR. The resulting ammonia molecule is channeled to the active site of HisF.</text>
</comment>
<dbReference type="PANTHER" id="PTHR42701">
    <property type="entry name" value="IMIDAZOLE GLYCEROL PHOSPHATE SYNTHASE SUBUNIT HISH"/>
    <property type="match status" value="1"/>
</dbReference>
<evidence type="ECO:0000256" key="4">
    <source>
        <dbReference type="ARBA" id="ARBA00022801"/>
    </source>
</evidence>
<dbReference type="PANTHER" id="PTHR42701:SF1">
    <property type="entry name" value="IMIDAZOLE GLYCEROL PHOSPHATE SYNTHASE SUBUNIT HISH"/>
    <property type="match status" value="1"/>
</dbReference>
<dbReference type="GO" id="GO:0016829">
    <property type="term" value="F:lyase activity"/>
    <property type="evidence" value="ECO:0007669"/>
    <property type="project" value="UniProtKB-KW"/>
</dbReference>
<comment type="subunit">
    <text evidence="2 11">Heterodimer of HisH and HisF.</text>
</comment>
<evidence type="ECO:0000256" key="7">
    <source>
        <dbReference type="ARBA" id="ARBA00023239"/>
    </source>
</evidence>
<dbReference type="InterPro" id="IPR010139">
    <property type="entry name" value="Imidazole-glycPsynth_HisH"/>
</dbReference>
<dbReference type="CDD" id="cd01748">
    <property type="entry name" value="GATase1_IGP_Synthase"/>
    <property type="match status" value="1"/>
</dbReference>
<evidence type="ECO:0000256" key="1">
    <source>
        <dbReference type="ARBA" id="ARBA00005091"/>
    </source>
</evidence>
<dbReference type="UniPathway" id="UPA00031">
    <property type="reaction ID" value="UER00010"/>
</dbReference>
<keyword evidence="6 11" id="KW-0368">Histidine biosynthesis</keyword>
<dbReference type="SUPFAM" id="SSF52317">
    <property type="entry name" value="Class I glutamine amidotransferase-like"/>
    <property type="match status" value="1"/>
</dbReference>
<proteinExistence type="inferred from homology"/>
<evidence type="ECO:0000256" key="6">
    <source>
        <dbReference type="ARBA" id="ARBA00023102"/>
    </source>
</evidence>
<protein>
    <recommendedName>
        <fullName evidence="11">Imidazole glycerol phosphate synthase subunit HisH</fullName>
        <ecNumber evidence="11">4.3.2.10</ecNumber>
    </recommendedName>
    <alternativeName>
        <fullName evidence="11">IGP synthase glutaminase subunit</fullName>
        <ecNumber evidence="11">3.5.1.2</ecNumber>
    </alternativeName>
    <alternativeName>
        <fullName evidence="11">IGP synthase subunit HisH</fullName>
    </alternativeName>
    <alternativeName>
        <fullName evidence="11">ImGP synthase subunit HisH</fullName>
        <shortName evidence="11">IGPS subunit HisH</shortName>
    </alternativeName>
</protein>
<comment type="subcellular location">
    <subcellularLocation>
        <location evidence="11">Cytoplasm</location>
    </subcellularLocation>
</comment>
<dbReference type="GO" id="GO:0000107">
    <property type="term" value="F:imidazoleglycerol-phosphate synthase activity"/>
    <property type="evidence" value="ECO:0007669"/>
    <property type="project" value="UniProtKB-UniRule"/>
</dbReference>
<dbReference type="GO" id="GO:0004359">
    <property type="term" value="F:glutaminase activity"/>
    <property type="evidence" value="ECO:0007669"/>
    <property type="project" value="UniProtKB-EC"/>
</dbReference>
<dbReference type="PIRSF" id="PIRSF000495">
    <property type="entry name" value="Amidotransf_hisH"/>
    <property type="match status" value="1"/>
</dbReference>
<dbReference type="InterPro" id="IPR029062">
    <property type="entry name" value="Class_I_gatase-like"/>
</dbReference>
<keyword evidence="4 11" id="KW-0378">Hydrolase</keyword>